<evidence type="ECO:0000313" key="2">
    <source>
        <dbReference type="EMBL" id="KAK5698141.1"/>
    </source>
</evidence>
<evidence type="ECO:0008006" key="4">
    <source>
        <dbReference type="Google" id="ProtNLM"/>
    </source>
</evidence>
<comment type="caution">
    <text evidence="2">The sequence shown here is derived from an EMBL/GenBank/DDBJ whole genome shotgun (WGS) entry which is preliminary data.</text>
</comment>
<feature type="compositionally biased region" description="Low complexity" evidence="1">
    <location>
        <begin position="134"/>
        <end position="145"/>
    </location>
</feature>
<dbReference type="PANTHER" id="PTHR34117:SF1">
    <property type="entry name" value="STYLE CELL-CYCLE INHIBITOR 1"/>
    <property type="match status" value="1"/>
</dbReference>
<feature type="compositionally biased region" description="Basic residues" evidence="1">
    <location>
        <begin position="27"/>
        <end position="45"/>
    </location>
</feature>
<dbReference type="Proteomes" id="UP001310594">
    <property type="component" value="Unassembled WGS sequence"/>
</dbReference>
<protein>
    <recommendedName>
        <fullName evidence="4">RNA helicase HEL117</fullName>
    </recommendedName>
</protein>
<dbReference type="InterPro" id="IPR044688">
    <property type="entry name" value="SCI-1-like"/>
</dbReference>
<dbReference type="EMBL" id="JAVRQU010000010">
    <property type="protein sequence ID" value="KAK5698141.1"/>
    <property type="molecule type" value="Genomic_DNA"/>
</dbReference>
<organism evidence="2 3">
    <name type="scientific">Elasticomyces elasticus</name>
    <dbReference type="NCBI Taxonomy" id="574655"/>
    <lineage>
        <taxon>Eukaryota</taxon>
        <taxon>Fungi</taxon>
        <taxon>Dikarya</taxon>
        <taxon>Ascomycota</taxon>
        <taxon>Pezizomycotina</taxon>
        <taxon>Dothideomycetes</taxon>
        <taxon>Dothideomycetidae</taxon>
        <taxon>Mycosphaerellales</taxon>
        <taxon>Teratosphaeriaceae</taxon>
        <taxon>Elasticomyces</taxon>
    </lineage>
</organism>
<feature type="region of interest" description="Disordered" evidence="1">
    <location>
        <begin position="129"/>
        <end position="288"/>
    </location>
</feature>
<evidence type="ECO:0000256" key="1">
    <source>
        <dbReference type="SAM" id="MobiDB-lite"/>
    </source>
</evidence>
<feature type="compositionally biased region" description="Polar residues" evidence="1">
    <location>
        <begin position="1"/>
        <end position="10"/>
    </location>
</feature>
<evidence type="ECO:0000313" key="3">
    <source>
        <dbReference type="Proteomes" id="UP001310594"/>
    </source>
</evidence>
<sequence>MSSSARQLNVYSRKRSRSPHEHDKSKDVKRHRSRSPHRKGHHHHSKSSEKSVRLPFHAHHLHKRDLNAYTPVFAEYLDIQKGKDIAELSEDEVKGRWKSFLGKWNRGELAEGWYDPEMKAKADERYVPPFNTSNVVNEPNAAPNAGTNGERDDRSDEDEDDGYGPALPDAARRKAGPSVPGFQDIQQRREQAVEDREAHRTDMRYERKQERDLAKERLDELAPRADAGSRERQLEKKREVTASNRAFRDAKEGGDVEVGDRDLLGDDADSHKAELKNMEKKKSERELRKEEVMRAREAEREERVADYRRKEDKTMNMLKEIAKQRFG</sequence>
<dbReference type="PANTHER" id="PTHR34117">
    <property type="entry name" value="STYLE CELL-CYCLE INHIBITOR 1"/>
    <property type="match status" value="1"/>
</dbReference>
<feature type="compositionally biased region" description="Basic and acidic residues" evidence="1">
    <location>
        <begin position="186"/>
        <end position="288"/>
    </location>
</feature>
<gene>
    <name evidence="2" type="ORF">LTR97_007101</name>
</gene>
<proteinExistence type="predicted"/>
<name>A0AAN7W5V7_9PEZI</name>
<dbReference type="AlphaFoldDB" id="A0AAN7W5V7"/>
<feature type="region of interest" description="Disordered" evidence="1">
    <location>
        <begin position="1"/>
        <end position="53"/>
    </location>
</feature>
<reference evidence="2" key="1">
    <citation type="submission" date="2023-08" db="EMBL/GenBank/DDBJ databases">
        <title>Black Yeasts Isolated from many extreme environments.</title>
        <authorList>
            <person name="Coleine C."/>
            <person name="Stajich J.E."/>
            <person name="Selbmann L."/>
        </authorList>
    </citation>
    <scope>NUCLEOTIDE SEQUENCE</scope>
    <source>
        <strain evidence="2">CCFEE 5810</strain>
    </source>
</reference>
<accession>A0AAN7W5V7</accession>